<evidence type="ECO:0000256" key="6">
    <source>
        <dbReference type="ARBA" id="ARBA00023014"/>
    </source>
</evidence>
<keyword evidence="11" id="KW-0830">Ubiquinone</keyword>
<dbReference type="GO" id="GO:0098796">
    <property type="term" value="C:membrane protein complex"/>
    <property type="evidence" value="ECO:0007669"/>
    <property type="project" value="UniProtKB-ARBA"/>
</dbReference>
<organism evidence="11 12">
    <name type="scientific">Pseudomicrostroma glucosiphilum</name>
    <dbReference type="NCBI Taxonomy" id="1684307"/>
    <lineage>
        <taxon>Eukaryota</taxon>
        <taxon>Fungi</taxon>
        <taxon>Dikarya</taxon>
        <taxon>Basidiomycota</taxon>
        <taxon>Ustilaginomycotina</taxon>
        <taxon>Exobasidiomycetes</taxon>
        <taxon>Microstromatales</taxon>
        <taxon>Microstromatales incertae sedis</taxon>
        <taxon>Pseudomicrostroma</taxon>
    </lineage>
</organism>
<evidence type="ECO:0000256" key="10">
    <source>
        <dbReference type="SAM" id="MobiDB-lite"/>
    </source>
</evidence>
<proteinExistence type="inferred from homology"/>
<dbReference type="PROSITE" id="PS01099">
    <property type="entry name" value="COMPLEX1_24K"/>
    <property type="match status" value="1"/>
</dbReference>
<dbReference type="PANTHER" id="PTHR10371">
    <property type="entry name" value="NADH DEHYDROGENASE UBIQUINONE FLAVOPROTEIN 2, MITOCHONDRIAL"/>
    <property type="match status" value="1"/>
</dbReference>
<dbReference type="Proteomes" id="UP000245942">
    <property type="component" value="Unassembled WGS sequence"/>
</dbReference>
<dbReference type="InterPro" id="IPR002023">
    <property type="entry name" value="NuoE-like"/>
</dbReference>
<dbReference type="GO" id="GO:1902494">
    <property type="term" value="C:catalytic complex"/>
    <property type="evidence" value="ECO:0007669"/>
    <property type="project" value="UniProtKB-ARBA"/>
</dbReference>
<dbReference type="CDD" id="cd03064">
    <property type="entry name" value="TRX_Fd_NuoE"/>
    <property type="match status" value="1"/>
</dbReference>
<keyword evidence="12" id="KW-1185">Reference proteome</keyword>
<dbReference type="FunFam" id="3.40.30.10:FF:000022">
    <property type="entry name" value="NADH dehydrogenase flavoprotein 2, mitochondrial"/>
    <property type="match status" value="1"/>
</dbReference>
<dbReference type="RefSeq" id="XP_025347326.1">
    <property type="nucleotide sequence ID" value="XM_025492801.1"/>
</dbReference>
<feature type="binding site" evidence="9">
    <location>
        <position position="124"/>
    </location>
    <ligand>
        <name>[2Fe-2S] cluster</name>
        <dbReference type="ChEBI" id="CHEBI:190135"/>
    </ligand>
</feature>
<dbReference type="InterPro" id="IPR042128">
    <property type="entry name" value="NuoE_dom"/>
</dbReference>
<feature type="non-terminal residue" evidence="11">
    <location>
        <position position="1"/>
    </location>
</feature>
<protein>
    <submittedName>
        <fullName evidence="11">Putative NADH-ubiquinone oxidoreductase 24 kDa subunit mitochondrial</fullName>
    </submittedName>
</protein>
<dbReference type="STRING" id="1684307.A0A316U4H6"/>
<evidence type="ECO:0000256" key="8">
    <source>
        <dbReference type="ARBA" id="ARBA00034078"/>
    </source>
</evidence>
<comment type="cofactor">
    <cofactor evidence="9">
        <name>[2Fe-2S] cluster</name>
        <dbReference type="ChEBI" id="CHEBI:190135"/>
    </cofactor>
    <text evidence="9">Binds 1 [2Fe-2S] cluster.</text>
</comment>
<dbReference type="EMBL" id="KZ819329">
    <property type="protein sequence ID" value="PWN20166.1"/>
    <property type="molecule type" value="Genomic_DNA"/>
</dbReference>
<dbReference type="PIRSF" id="PIRSF000216">
    <property type="entry name" value="NADH_DH_24kDa"/>
    <property type="match status" value="1"/>
</dbReference>
<gene>
    <name evidence="11" type="ORF">BCV69DRAFT_283706</name>
</gene>
<evidence type="ECO:0000313" key="12">
    <source>
        <dbReference type="Proteomes" id="UP000245942"/>
    </source>
</evidence>
<evidence type="ECO:0000256" key="9">
    <source>
        <dbReference type="PIRSR" id="PIRSR000216-1"/>
    </source>
</evidence>
<feature type="binding site" evidence="9">
    <location>
        <position position="77"/>
    </location>
    <ligand>
        <name>[2Fe-2S] cluster</name>
        <dbReference type="ChEBI" id="CHEBI:190135"/>
    </ligand>
</feature>
<evidence type="ECO:0000256" key="1">
    <source>
        <dbReference type="ARBA" id="ARBA00010643"/>
    </source>
</evidence>
<evidence type="ECO:0000313" key="11">
    <source>
        <dbReference type="EMBL" id="PWN20166.1"/>
    </source>
</evidence>
<keyword evidence="4" id="KW-1278">Translocase</keyword>
<comment type="similarity">
    <text evidence="1">Belongs to the complex I 24 kDa subunit family.</text>
</comment>
<evidence type="ECO:0000256" key="5">
    <source>
        <dbReference type="ARBA" id="ARBA00023004"/>
    </source>
</evidence>
<keyword evidence="3 9" id="KW-0479">Metal-binding</keyword>
<evidence type="ECO:0000256" key="7">
    <source>
        <dbReference type="ARBA" id="ARBA00023027"/>
    </source>
</evidence>
<evidence type="ECO:0000256" key="3">
    <source>
        <dbReference type="ARBA" id="ARBA00022723"/>
    </source>
</evidence>
<feature type="binding site" evidence="9">
    <location>
        <position position="120"/>
    </location>
    <ligand>
        <name>[2Fe-2S] cluster</name>
        <dbReference type="ChEBI" id="CHEBI:190135"/>
    </ligand>
</feature>
<name>A0A316U4H6_9BASI</name>
<dbReference type="GO" id="GO:0005743">
    <property type="term" value="C:mitochondrial inner membrane"/>
    <property type="evidence" value="ECO:0007669"/>
    <property type="project" value="UniProtKB-ARBA"/>
</dbReference>
<dbReference type="FunFam" id="1.10.10.1590:FF:000001">
    <property type="entry name" value="NADH-quinone oxidoreductase subunit E"/>
    <property type="match status" value="1"/>
</dbReference>
<keyword evidence="2 9" id="KW-0001">2Fe-2S</keyword>
<evidence type="ECO:0000256" key="2">
    <source>
        <dbReference type="ARBA" id="ARBA00022714"/>
    </source>
</evidence>
<dbReference type="Gene3D" id="1.10.10.1590">
    <property type="entry name" value="NADH-quinone oxidoreductase subunit E"/>
    <property type="match status" value="1"/>
</dbReference>
<dbReference type="GeneID" id="37014535"/>
<dbReference type="PANTHER" id="PTHR10371:SF3">
    <property type="entry name" value="NADH DEHYDROGENASE [UBIQUINONE] FLAVOPROTEIN 2, MITOCHONDRIAL"/>
    <property type="match status" value="1"/>
</dbReference>
<comment type="cofactor">
    <cofactor evidence="8">
        <name>[2Fe-2S] cluster</name>
        <dbReference type="ChEBI" id="CHEBI:190135"/>
    </cofactor>
</comment>
<accession>A0A316U4H6</accession>
<dbReference type="GO" id="GO:0046872">
    <property type="term" value="F:metal ion binding"/>
    <property type="evidence" value="ECO:0007669"/>
    <property type="project" value="UniProtKB-KW"/>
</dbReference>
<keyword evidence="7" id="KW-0520">NAD</keyword>
<sequence length="193" mass="21570">MAQAKEIISYYPPQYKKAAVIPLLDLGQRQNSGWTSISVMNEVARILEMPPMRVYEVASFYTMFNREPVGKYFLQICTTTPCQLGGCGSTKILETLQDHLGIKPGQTTKDKLFTLLEVECLGACANAPMIQCNDHYLEDLTPETTIKIIEDLKAGKEIKAGPQSGRHSSEPKEGRTALVTEPYSTQYNREEFA</sequence>
<dbReference type="Pfam" id="PF01257">
    <property type="entry name" value="2Fe-2S_thioredx"/>
    <property type="match status" value="1"/>
</dbReference>
<dbReference type="OrthoDB" id="10254187at2759"/>
<reference evidence="11 12" key="1">
    <citation type="journal article" date="2018" name="Mol. Biol. Evol.">
        <title>Broad Genomic Sampling Reveals a Smut Pathogenic Ancestry of the Fungal Clade Ustilaginomycotina.</title>
        <authorList>
            <person name="Kijpornyongpan T."/>
            <person name="Mondo S.J."/>
            <person name="Barry K."/>
            <person name="Sandor L."/>
            <person name="Lee J."/>
            <person name="Lipzen A."/>
            <person name="Pangilinan J."/>
            <person name="LaButti K."/>
            <person name="Hainaut M."/>
            <person name="Henrissat B."/>
            <person name="Grigoriev I.V."/>
            <person name="Spatafora J.W."/>
            <person name="Aime M.C."/>
        </authorList>
    </citation>
    <scope>NUCLEOTIDE SEQUENCE [LARGE SCALE GENOMIC DNA]</scope>
    <source>
        <strain evidence="11 12">MCA 4718</strain>
    </source>
</reference>
<dbReference type="Gene3D" id="3.40.30.10">
    <property type="entry name" value="Glutaredoxin"/>
    <property type="match status" value="1"/>
</dbReference>
<dbReference type="NCBIfam" id="TIGR01958">
    <property type="entry name" value="nuoE_fam"/>
    <property type="match status" value="1"/>
</dbReference>
<feature type="region of interest" description="Disordered" evidence="10">
    <location>
        <begin position="157"/>
        <end position="193"/>
    </location>
</feature>
<keyword evidence="6 9" id="KW-0411">Iron-sulfur</keyword>
<dbReference type="GO" id="GO:0051537">
    <property type="term" value="F:2 iron, 2 sulfur cluster binding"/>
    <property type="evidence" value="ECO:0007669"/>
    <property type="project" value="UniProtKB-KW"/>
</dbReference>
<dbReference type="GO" id="GO:0016491">
    <property type="term" value="F:oxidoreductase activity"/>
    <property type="evidence" value="ECO:0007669"/>
    <property type="project" value="InterPro"/>
</dbReference>
<dbReference type="AlphaFoldDB" id="A0A316U4H6"/>
<keyword evidence="5 9" id="KW-0408">Iron</keyword>
<dbReference type="InterPro" id="IPR041921">
    <property type="entry name" value="NuoE_N"/>
</dbReference>
<dbReference type="GO" id="GO:0006120">
    <property type="term" value="P:mitochondrial electron transport, NADH to ubiquinone"/>
    <property type="evidence" value="ECO:0007669"/>
    <property type="project" value="UniProtKB-ARBA"/>
</dbReference>
<feature type="binding site" evidence="9">
    <location>
        <position position="82"/>
    </location>
    <ligand>
        <name>[2Fe-2S] cluster</name>
        <dbReference type="ChEBI" id="CHEBI:190135"/>
    </ligand>
</feature>
<dbReference type="GO" id="GO:0008137">
    <property type="term" value="F:NADH dehydrogenase (ubiquinone) activity"/>
    <property type="evidence" value="ECO:0007669"/>
    <property type="project" value="UniProtKB-ARBA"/>
</dbReference>
<dbReference type="InterPro" id="IPR036249">
    <property type="entry name" value="Thioredoxin-like_sf"/>
</dbReference>
<evidence type="ECO:0000256" key="4">
    <source>
        <dbReference type="ARBA" id="ARBA00022967"/>
    </source>
</evidence>
<dbReference type="SUPFAM" id="SSF52833">
    <property type="entry name" value="Thioredoxin-like"/>
    <property type="match status" value="1"/>
</dbReference>